<dbReference type="FunFam" id="3.40.50.720:FF:000084">
    <property type="entry name" value="Short-chain dehydrogenase reductase"/>
    <property type="match status" value="1"/>
</dbReference>
<dbReference type="InterPro" id="IPR051122">
    <property type="entry name" value="SDR_DHRS6-like"/>
</dbReference>
<accession>A0A9W9VTE7</accession>
<dbReference type="PANTHER" id="PTHR43477">
    <property type="entry name" value="DIHYDROANTICAPSIN 7-DEHYDROGENASE"/>
    <property type="match status" value="1"/>
</dbReference>
<dbReference type="InterPro" id="IPR036291">
    <property type="entry name" value="NAD(P)-bd_dom_sf"/>
</dbReference>
<name>A0A9W9VTE7_9EURO</name>
<sequence length="278" mass="29454">MSLLQDHVLIITGSTSGIGLATARAALSEGAKILGVDVSSGPESLPEGPNFKFLQRDLTDADTHKDIVDTCIREFGGRIDGLLNIAGIMDRNGSVDSLTDEMWDKCIAVNLTAPVKLMRAVIPTMRAQKSGSIANVGSKAATSGAASGVAYTASKHGLIGATKNVAWRYKQEGIRCNAVCPGGMKHPWFTNTLDRDLSLTCIPPGVPTGIVQASNPELWDKAALETMSPIHQAHASDRPKGLGVEPDDIVQCLLFLMSTHSRMINGAVIPVDNAWSVI</sequence>
<dbReference type="Proteomes" id="UP001147782">
    <property type="component" value="Unassembled WGS sequence"/>
</dbReference>
<evidence type="ECO:0000313" key="5">
    <source>
        <dbReference type="EMBL" id="KAJ5388988.1"/>
    </source>
</evidence>
<keyword evidence="3" id="KW-0560">Oxidoreductase</keyword>
<reference evidence="5" key="2">
    <citation type="journal article" date="2023" name="IMA Fungus">
        <title>Comparative genomic study of the Penicillium genus elucidates a diverse pangenome and 15 lateral gene transfer events.</title>
        <authorList>
            <person name="Petersen C."/>
            <person name="Sorensen T."/>
            <person name="Nielsen M.R."/>
            <person name="Sondergaard T.E."/>
            <person name="Sorensen J.L."/>
            <person name="Fitzpatrick D.A."/>
            <person name="Frisvad J.C."/>
            <person name="Nielsen K.L."/>
        </authorList>
    </citation>
    <scope>NUCLEOTIDE SEQUENCE</scope>
    <source>
        <strain evidence="5">IBT 29864</strain>
    </source>
</reference>
<reference evidence="5" key="1">
    <citation type="submission" date="2022-11" db="EMBL/GenBank/DDBJ databases">
        <authorList>
            <person name="Petersen C."/>
        </authorList>
    </citation>
    <scope>NUCLEOTIDE SEQUENCE</scope>
    <source>
        <strain evidence="5">IBT 29864</strain>
    </source>
</reference>
<dbReference type="AlphaFoldDB" id="A0A9W9VTE7"/>
<evidence type="ECO:0000256" key="3">
    <source>
        <dbReference type="ARBA" id="ARBA00023002"/>
    </source>
</evidence>
<dbReference type="Gene3D" id="3.40.50.720">
    <property type="entry name" value="NAD(P)-binding Rossmann-like Domain"/>
    <property type="match status" value="1"/>
</dbReference>
<comment type="caution">
    <text evidence="5">The sequence shown here is derived from an EMBL/GenBank/DDBJ whole genome shotgun (WGS) entry which is preliminary data.</text>
</comment>
<organism evidence="5 6">
    <name type="scientific">Penicillium cataractarum</name>
    <dbReference type="NCBI Taxonomy" id="2100454"/>
    <lineage>
        <taxon>Eukaryota</taxon>
        <taxon>Fungi</taxon>
        <taxon>Dikarya</taxon>
        <taxon>Ascomycota</taxon>
        <taxon>Pezizomycotina</taxon>
        <taxon>Eurotiomycetes</taxon>
        <taxon>Eurotiomycetidae</taxon>
        <taxon>Eurotiales</taxon>
        <taxon>Aspergillaceae</taxon>
        <taxon>Penicillium</taxon>
    </lineage>
</organism>
<evidence type="ECO:0000256" key="1">
    <source>
        <dbReference type="ARBA" id="ARBA00006484"/>
    </source>
</evidence>
<dbReference type="InterPro" id="IPR002347">
    <property type="entry name" value="SDR_fam"/>
</dbReference>
<dbReference type="RefSeq" id="XP_056559716.1">
    <property type="nucleotide sequence ID" value="XM_056692987.1"/>
</dbReference>
<keyword evidence="2" id="KW-0521">NADP</keyword>
<dbReference type="Pfam" id="PF00106">
    <property type="entry name" value="adh_short"/>
    <property type="match status" value="1"/>
</dbReference>
<dbReference type="PANTHER" id="PTHR43477:SF1">
    <property type="entry name" value="DIHYDROANTICAPSIN 7-DEHYDROGENASE"/>
    <property type="match status" value="1"/>
</dbReference>
<dbReference type="SUPFAM" id="SSF51735">
    <property type="entry name" value="NAD(P)-binding Rossmann-fold domains"/>
    <property type="match status" value="1"/>
</dbReference>
<proteinExistence type="inferred from homology"/>
<keyword evidence="6" id="KW-1185">Reference proteome</keyword>
<evidence type="ECO:0000256" key="4">
    <source>
        <dbReference type="RuleBase" id="RU000363"/>
    </source>
</evidence>
<dbReference type="GO" id="GO:0016491">
    <property type="term" value="F:oxidoreductase activity"/>
    <property type="evidence" value="ECO:0007669"/>
    <property type="project" value="UniProtKB-KW"/>
</dbReference>
<gene>
    <name evidence="5" type="ORF">N7496_000056</name>
</gene>
<protein>
    <submittedName>
        <fullName evidence="5">Short-chain dehydrogenase/reductase SDR</fullName>
    </submittedName>
</protein>
<evidence type="ECO:0000313" key="6">
    <source>
        <dbReference type="Proteomes" id="UP001147782"/>
    </source>
</evidence>
<comment type="similarity">
    <text evidence="1 4">Belongs to the short-chain dehydrogenases/reductases (SDR) family.</text>
</comment>
<evidence type="ECO:0000256" key="2">
    <source>
        <dbReference type="ARBA" id="ARBA00022857"/>
    </source>
</evidence>
<dbReference type="OrthoDB" id="37659at2759"/>
<dbReference type="EMBL" id="JAPZBS010000001">
    <property type="protein sequence ID" value="KAJ5388988.1"/>
    <property type="molecule type" value="Genomic_DNA"/>
</dbReference>
<dbReference type="CDD" id="cd05233">
    <property type="entry name" value="SDR_c"/>
    <property type="match status" value="1"/>
</dbReference>
<dbReference type="PRINTS" id="PR00081">
    <property type="entry name" value="GDHRDH"/>
</dbReference>
<dbReference type="PRINTS" id="PR00080">
    <property type="entry name" value="SDRFAMILY"/>
</dbReference>
<dbReference type="GeneID" id="81432164"/>